<dbReference type="AlphaFoldDB" id="A0A1I5IPK6"/>
<name>A0A1I5IPK6_9HYPH</name>
<dbReference type="GO" id="GO:0005509">
    <property type="term" value="F:calcium ion binding"/>
    <property type="evidence" value="ECO:0007669"/>
    <property type="project" value="InterPro"/>
</dbReference>
<dbReference type="RefSeq" id="WP_139229296.1">
    <property type="nucleotide sequence ID" value="NZ_FOVR01000009.1"/>
</dbReference>
<organism evidence="4 5">
    <name type="scientific">Cohaesibacter marisflavi</name>
    <dbReference type="NCBI Taxonomy" id="655353"/>
    <lineage>
        <taxon>Bacteria</taxon>
        <taxon>Pseudomonadati</taxon>
        <taxon>Pseudomonadota</taxon>
        <taxon>Alphaproteobacteria</taxon>
        <taxon>Hyphomicrobiales</taxon>
        <taxon>Cohaesibacteraceae</taxon>
    </lineage>
</organism>
<gene>
    <name evidence="4" type="ORF">SAMN04488056_109118</name>
</gene>
<dbReference type="Gene3D" id="1.10.238.10">
    <property type="entry name" value="EF-hand"/>
    <property type="match status" value="1"/>
</dbReference>
<dbReference type="EMBL" id="FOVR01000009">
    <property type="protein sequence ID" value="SFO62363.1"/>
    <property type="molecule type" value="Genomic_DNA"/>
</dbReference>
<keyword evidence="5" id="KW-1185">Reference proteome</keyword>
<dbReference type="SUPFAM" id="SSF47473">
    <property type="entry name" value="EF-hand"/>
    <property type="match status" value="1"/>
</dbReference>
<reference evidence="4 5" key="1">
    <citation type="submission" date="2016-10" db="EMBL/GenBank/DDBJ databases">
        <authorList>
            <person name="de Groot N.N."/>
        </authorList>
    </citation>
    <scope>NUCLEOTIDE SEQUENCE [LARGE SCALE GENOMIC DNA]</scope>
    <source>
        <strain evidence="4 5">CGMCC 1.9157</strain>
    </source>
</reference>
<evidence type="ECO:0000313" key="4">
    <source>
        <dbReference type="EMBL" id="SFO62363.1"/>
    </source>
</evidence>
<sequence length="493" mass="53804">MKTKMLSLVASLMLLNAPYASASEAPSIFSKYELKQIAKGRDKFLIRLNDEFKRRASDGVFTQSMLDREEQWSLAKARAFFAADILSYDFNSDRVIDGKDYASLSALMSERKLKSVQATLSKIDEAGNGDGKVSFEELYRYSSDAAQHHKDKKKRQDRLMRFDADHDGKVVFEDILQALDQVPVKQSPSTEETETAEKPAQTPKTKAAAVETKKQACILPQPSEKAEIIFLSGSASKALSSVAVNGFEEETTAASINIESGDKPLFIISAFSGSVVLKFTGETSRIEKLVVSELDGKRQGIVGLKANQVEFTAQKNCAPPYIGNPKSGRALLAESRLSLVLGHAIDKVIAARSIQNIGLPSGTSAKRERLGIDYSKRDPRSKIENKFRGFYPYGVEQFEVADVIASGKVAVYDILPNIAGLIQLLDAGSLSVTEDEYFIIKKPIAHFPAGMHGAFGGTFLLEKGVPLPAGDLGHAVVYDLATGKCLDGFRCLQ</sequence>
<protein>
    <submittedName>
        <fullName evidence="4">EF hand</fullName>
    </submittedName>
</protein>
<dbReference type="InterPro" id="IPR011992">
    <property type="entry name" value="EF-hand-dom_pair"/>
</dbReference>
<feature type="chain" id="PRO_5011584299" evidence="2">
    <location>
        <begin position="23"/>
        <end position="493"/>
    </location>
</feature>
<evidence type="ECO:0000313" key="5">
    <source>
        <dbReference type="Proteomes" id="UP000199236"/>
    </source>
</evidence>
<proteinExistence type="predicted"/>
<evidence type="ECO:0000256" key="2">
    <source>
        <dbReference type="SAM" id="SignalP"/>
    </source>
</evidence>
<feature type="region of interest" description="Disordered" evidence="1">
    <location>
        <begin position="183"/>
        <end position="206"/>
    </location>
</feature>
<evidence type="ECO:0000259" key="3">
    <source>
        <dbReference type="PROSITE" id="PS50222"/>
    </source>
</evidence>
<accession>A0A1I5IPK6</accession>
<dbReference type="InterPro" id="IPR002048">
    <property type="entry name" value="EF_hand_dom"/>
</dbReference>
<feature type="signal peptide" evidence="2">
    <location>
        <begin position="1"/>
        <end position="22"/>
    </location>
</feature>
<keyword evidence="2" id="KW-0732">Signal</keyword>
<dbReference type="Proteomes" id="UP000199236">
    <property type="component" value="Unassembled WGS sequence"/>
</dbReference>
<dbReference type="PROSITE" id="PS50222">
    <property type="entry name" value="EF_HAND_2"/>
    <property type="match status" value="1"/>
</dbReference>
<feature type="domain" description="EF-hand" evidence="3">
    <location>
        <begin position="150"/>
        <end position="185"/>
    </location>
</feature>
<evidence type="ECO:0000256" key="1">
    <source>
        <dbReference type="SAM" id="MobiDB-lite"/>
    </source>
</evidence>
<dbReference type="OrthoDB" id="8360028at2"/>
<dbReference type="STRING" id="655353.SAMN04488056_109118"/>